<evidence type="ECO:0000313" key="3">
    <source>
        <dbReference type="EMBL" id="CAB66488.1"/>
    </source>
</evidence>
<proteinExistence type="evidence at transcript level"/>
<dbReference type="EMBL" id="AL136553">
    <property type="protein sequence ID" value="CAB66488.1"/>
    <property type="molecule type" value="mRNA"/>
</dbReference>
<evidence type="ECO:0000256" key="1">
    <source>
        <dbReference type="SAM" id="MobiDB-lite"/>
    </source>
</evidence>
<dbReference type="KEGG" id="hsa:84247"/>
<gene>
    <name evidence="3" type="primary">DKFZp761O17121</name>
</gene>
<dbReference type="DNASU" id="84247"/>
<dbReference type="BioGRID-ORCS" id="84247">
    <property type="hits" value="16 hits in 1154 CRISPR screens"/>
</dbReference>
<reference evidence="2" key="2">
    <citation type="submission" date="2008-01" db="EMBL/GenBank/DDBJ databases">
        <title>NEDO functional analysis of protein and research application project.</title>
        <authorList>
            <person name="Wakamatsu A."/>
            <person name="Yamamoto J."/>
            <person name="Kimura K."/>
            <person name="Kaida T."/>
            <person name="Tsuchiya K."/>
            <person name="Iida Y."/>
            <person name="Takayama Y."/>
            <person name="Murakawa K."/>
            <person name="Kanehori K."/>
            <person name="Andoh T."/>
            <person name="Kagawa N."/>
            <person name="Sato R."/>
            <person name="Kawamura Y."/>
            <person name="Tanaka S."/>
            <person name="Kisu Y."/>
            <person name="Sugano S."/>
            <person name="Goshima N."/>
            <person name="Nomura N."/>
            <person name="Isogai T."/>
        </authorList>
    </citation>
    <scope>NUCLEOTIDE SEQUENCE</scope>
    <source>
        <tissue evidence="2">Brain</tissue>
    </source>
</reference>
<name>Q9BQJ3_HUMAN</name>
<dbReference type="OrthoDB" id="9660564at2759"/>
<accession>Q9BQJ3</accession>
<evidence type="ECO:0000313" key="2">
    <source>
        <dbReference type="EMBL" id="BAG36437.1"/>
    </source>
</evidence>
<feature type="region of interest" description="Disordered" evidence="1">
    <location>
        <begin position="192"/>
        <end position="212"/>
    </location>
</feature>
<dbReference type="DisGeNET" id="84247"/>
<protein>
    <submittedName>
        <fullName evidence="2">cDNA, FLJ94277</fullName>
    </submittedName>
</protein>
<sequence length="212" mass="23727">MVLFKRDRREDTQQGHHSMNGRCTDHFLFVLSSLLSPAAILVRLVPARERCPQVKGYSGTWEKAPGRFPCGPAQHGSRVGTLLCRQPSLYSSGFLRALPCLCQACAASHPTAAWERPATLPVHTLPVHTLPVHNCSRALCLWAPNPSSCSTFVWHGDLCFFSWCLCVWAWDECWYALRTFLIAPCTLEHGADERGSGACPPPWTWKKPTLER</sequence>
<dbReference type="AlphaFoldDB" id="Q9BQJ3"/>
<organism evidence="3">
    <name type="scientific">Homo sapiens</name>
    <name type="common">Human</name>
    <dbReference type="NCBI Taxonomy" id="9606"/>
    <lineage>
        <taxon>Eukaryota</taxon>
        <taxon>Metazoa</taxon>
        <taxon>Chordata</taxon>
        <taxon>Craniata</taxon>
        <taxon>Vertebrata</taxon>
        <taxon>Euteleostomi</taxon>
        <taxon>Mammalia</taxon>
        <taxon>Eutheria</taxon>
        <taxon>Euarchontoglires</taxon>
        <taxon>Primates</taxon>
        <taxon>Haplorrhini</taxon>
        <taxon>Catarrhini</taxon>
        <taxon>Hominidae</taxon>
        <taxon>Homo</taxon>
    </lineage>
</organism>
<dbReference type="EMBL" id="AK313688">
    <property type="protein sequence ID" value="BAG36437.1"/>
    <property type="molecule type" value="mRNA"/>
</dbReference>
<reference evidence="3" key="1">
    <citation type="submission" date="2005-01" db="EMBL/GenBank/DDBJ databases">
        <authorList>
            <consortium name="The German cDNA Consortium"/>
            <person name="Poustka A."/>
            <person name="Albert R."/>
            <person name="Moosmayer P."/>
            <person name="Schupp I."/>
            <person name="Wellenreuther R."/>
            <person name="Mewes H.W."/>
            <person name="Weil B."/>
            <person name="Amid C."/>
            <person name="Osanger A."/>
            <person name="Fobo G."/>
            <person name="Han M."/>
            <person name="Wiemann S."/>
        </authorList>
    </citation>
    <scope>NUCLEOTIDE SEQUENCE</scope>
    <source>
        <tissue evidence="3">Amygdala</tissue>
    </source>
</reference>